<protein>
    <submittedName>
        <fullName evidence="20">Penicillin-binding protein</fullName>
    </submittedName>
</protein>
<evidence type="ECO:0000256" key="11">
    <source>
        <dbReference type="ARBA" id="ARBA00022984"/>
    </source>
</evidence>
<dbReference type="Pfam" id="PF00905">
    <property type="entry name" value="Transpeptidase"/>
    <property type="match status" value="1"/>
</dbReference>
<evidence type="ECO:0000256" key="4">
    <source>
        <dbReference type="ARBA" id="ARBA00022475"/>
    </source>
</evidence>
<dbReference type="Pfam" id="PF00912">
    <property type="entry name" value="Transgly"/>
    <property type="match status" value="1"/>
</dbReference>
<evidence type="ECO:0000256" key="9">
    <source>
        <dbReference type="ARBA" id="ARBA00022801"/>
    </source>
</evidence>
<keyword evidence="13" id="KW-0511">Multifunctional enzyme</keyword>
<evidence type="ECO:0000256" key="8">
    <source>
        <dbReference type="ARBA" id="ARBA00022679"/>
    </source>
</evidence>
<evidence type="ECO:0000256" key="13">
    <source>
        <dbReference type="ARBA" id="ARBA00023268"/>
    </source>
</evidence>
<gene>
    <name evidence="20" type="ORF">AHA02nite_00910</name>
</gene>
<organism evidence="20 21">
    <name type="scientific">Alkalibacillus haloalkaliphilus</name>
    <dbReference type="NCBI Taxonomy" id="94136"/>
    <lineage>
        <taxon>Bacteria</taxon>
        <taxon>Bacillati</taxon>
        <taxon>Bacillota</taxon>
        <taxon>Bacilli</taxon>
        <taxon>Bacillales</taxon>
        <taxon>Bacillaceae</taxon>
        <taxon>Alkalibacillus</taxon>
    </lineage>
</organism>
<dbReference type="GO" id="GO:0008955">
    <property type="term" value="F:peptidoglycan glycosyltransferase activity"/>
    <property type="evidence" value="ECO:0007669"/>
    <property type="project" value="UniProtKB-EC"/>
</dbReference>
<dbReference type="OrthoDB" id="9766909at2"/>
<feature type="transmembrane region" description="Helical" evidence="17">
    <location>
        <begin position="12"/>
        <end position="32"/>
    </location>
</feature>
<dbReference type="InterPro" id="IPR036950">
    <property type="entry name" value="PBP_transglycosylase"/>
</dbReference>
<evidence type="ECO:0000313" key="21">
    <source>
        <dbReference type="Proteomes" id="UP000321440"/>
    </source>
</evidence>
<sequence length="652" mass="73657">MKKLMKQLMVVSFFSVVFLLSTIIVIFTYILFEGPPEFETAENTVVYDQYDEVVSVNHGVESRYSVSLEDISPHVIDAFIAAEDQHFHEHYGFDFKRIVGAAYHNIMTQRRSQGASTITQQYARNVFLTHNRTWERKIQEALIALRLEVFQSKDEILEGYLNTIYFGHGQYGIEAASQFYFDKTASELTVAESALLASVPRGPSLYSPINNYERAVERQQWILSRMRDTGKIVNSEYRSALEESLAIVTTVDAQQEIGDYFLDYAMSEAANILDVTREELEAGGYQIHTTIDPGAQAILEEKSMERLPEDEEYQVGAVTLDHQTGQIVALHGGRNFHTTPYNRAVRAERMTGSAFKPFLYYAALVYGYTPSTTLESTFTQFTLEDGSIYDPSNYNNRYAERPVTLAQALAVSDNVYAVKTNMFMGPENLVEAAQLFGIEDNLEPRLPLALGTTSVSPFDMAKSYSLIANSGWQVEPYIIEKIVDRNGDTVYQHQAKTPERVLDENYSFVLKHMMTGMFDDRLSDYLRVTGASISHALEHEYAGKSGTTKNDAWMVGFSPNYTTAVWTGFDDHRLLETTQEKQAAKQIWGDYMSELHEGLTVETFKIPSGVTGVYVDPMTGALNGPACEDRSRLTYYIRGTEPTETCEEVEVE</sequence>
<keyword evidence="7" id="KW-0328">Glycosyltransferase</keyword>
<comment type="similarity">
    <text evidence="3">In the N-terminal section; belongs to the glycosyltransferase 51 family.</text>
</comment>
<evidence type="ECO:0000256" key="7">
    <source>
        <dbReference type="ARBA" id="ARBA00022676"/>
    </source>
</evidence>
<comment type="subcellular location">
    <subcellularLocation>
        <location evidence="1">Cell membrane</location>
    </subcellularLocation>
</comment>
<proteinExistence type="inferred from homology"/>
<dbReference type="AlphaFoldDB" id="A0A511VZU5"/>
<dbReference type="PANTHER" id="PTHR32282:SF11">
    <property type="entry name" value="PENICILLIN-BINDING PROTEIN 1B"/>
    <property type="match status" value="1"/>
</dbReference>
<dbReference type="GO" id="GO:0009002">
    <property type="term" value="F:serine-type D-Ala-D-Ala carboxypeptidase activity"/>
    <property type="evidence" value="ECO:0007669"/>
    <property type="project" value="UniProtKB-EC"/>
</dbReference>
<dbReference type="GO" id="GO:0008658">
    <property type="term" value="F:penicillin binding"/>
    <property type="evidence" value="ECO:0007669"/>
    <property type="project" value="InterPro"/>
</dbReference>
<keyword evidence="14" id="KW-0961">Cell wall biogenesis/degradation</keyword>
<evidence type="ECO:0000313" key="20">
    <source>
        <dbReference type="EMBL" id="GEN44315.1"/>
    </source>
</evidence>
<dbReference type="InterPro" id="IPR001460">
    <property type="entry name" value="PCN-bd_Tpept"/>
</dbReference>
<feature type="domain" description="Penicillin-binding protein transpeptidase" evidence="18">
    <location>
        <begin position="316"/>
        <end position="567"/>
    </location>
</feature>
<keyword evidence="11" id="KW-0573">Peptidoglycan synthesis</keyword>
<name>A0A511VZU5_9BACI</name>
<evidence type="ECO:0000256" key="3">
    <source>
        <dbReference type="ARBA" id="ARBA00007739"/>
    </source>
</evidence>
<evidence type="ECO:0000256" key="14">
    <source>
        <dbReference type="ARBA" id="ARBA00023316"/>
    </source>
</evidence>
<dbReference type="InterPro" id="IPR012338">
    <property type="entry name" value="Beta-lactam/transpept-like"/>
</dbReference>
<feature type="domain" description="Glycosyl transferase family 51" evidence="19">
    <location>
        <begin position="60"/>
        <end position="226"/>
    </location>
</feature>
<dbReference type="InterPro" id="IPR023346">
    <property type="entry name" value="Lysozyme-like_dom_sf"/>
</dbReference>
<dbReference type="SUPFAM" id="SSF56601">
    <property type="entry name" value="beta-lactamase/transpeptidase-like"/>
    <property type="match status" value="1"/>
</dbReference>
<dbReference type="PANTHER" id="PTHR32282">
    <property type="entry name" value="BINDING PROTEIN TRANSPEPTIDASE, PUTATIVE-RELATED"/>
    <property type="match status" value="1"/>
</dbReference>
<evidence type="ECO:0000259" key="19">
    <source>
        <dbReference type="Pfam" id="PF00912"/>
    </source>
</evidence>
<evidence type="ECO:0000256" key="2">
    <source>
        <dbReference type="ARBA" id="ARBA00007090"/>
    </source>
</evidence>
<dbReference type="GO" id="GO:0071555">
    <property type="term" value="P:cell wall organization"/>
    <property type="evidence" value="ECO:0007669"/>
    <property type="project" value="UniProtKB-KW"/>
</dbReference>
<accession>A0A511VZU5</accession>
<dbReference type="GO" id="GO:0009252">
    <property type="term" value="P:peptidoglycan biosynthetic process"/>
    <property type="evidence" value="ECO:0007669"/>
    <property type="project" value="UniProtKB-KW"/>
</dbReference>
<evidence type="ECO:0000256" key="17">
    <source>
        <dbReference type="SAM" id="Phobius"/>
    </source>
</evidence>
<evidence type="ECO:0000256" key="1">
    <source>
        <dbReference type="ARBA" id="ARBA00004236"/>
    </source>
</evidence>
<dbReference type="GO" id="GO:0006508">
    <property type="term" value="P:proteolysis"/>
    <property type="evidence" value="ECO:0007669"/>
    <property type="project" value="UniProtKB-KW"/>
</dbReference>
<dbReference type="Gene3D" id="1.10.3810.10">
    <property type="entry name" value="Biosynthetic peptidoglycan transglycosylase-like"/>
    <property type="match status" value="1"/>
</dbReference>
<evidence type="ECO:0000256" key="5">
    <source>
        <dbReference type="ARBA" id="ARBA00022645"/>
    </source>
</evidence>
<dbReference type="Gene3D" id="3.40.710.10">
    <property type="entry name" value="DD-peptidase/beta-lactamase superfamily"/>
    <property type="match status" value="1"/>
</dbReference>
<keyword evidence="21" id="KW-1185">Reference proteome</keyword>
<keyword evidence="9" id="KW-0378">Hydrolase</keyword>
<keyword evidence="5" id="KW-0121">Carboxypeptidase</keyword>
<comment type="catalytic activity">
    <reaction evidence="16">
        <text>[GlcNAc-(1-&gt;4)-Mur2Ac(oyl-L-Ala-gamma-D-Glu-L-Lys-D-Ala-D-Ala)](n)-di-trans,octa-cis-undecaprenyl diphosphate + beta-D-GlcNAc-(1-&gt;4)-Mur2Ac(oyl-L-Ala-gamma-D-Glu-L-Lys-D-Ala-D-Ala)-di-trans,octa-cis-undecaprenyl diphosphate = [GlcNAc-(1-&gt;4)-Mur2Ac(oyl-L-Ala-gamma-D-Glu-L-Lys-D-Ala-D-Ala)](n+1)-di-trans,octa-cis-undecaprenyl diphosphate + di-trans,octa-cis-undecaprenyl diphosphate + H(+)</text>
        <dbReference type="Rhea" id="RHEA:23708"/>
        <dbReference type="Rhea" id="RHEA-COMP:9602"/>
        <dbReference type="Rhea" id="RHEA-COMP:9603"/>
        <dbReference type="ChEBI" id="CHEBI:15378"/>
        <dbReference type="ChEBI" id="CHEBI:58405"/>
        <dbReference type="ChEBI" id="CHEBI:60033"/>
        <dbReference type="ChEBI" id="CHEBI:78435"/>
        <dbReference type="EC" id="2.4.99.28"/>
    </reaction>
</comment>
<keyword evidence="4" id="KW-1003">Cell membrane</keyword>
<dbReference type="FunFam" id="1.10.3810.10:FF:000001">
    <property type="entry name" value="Penicillin-binding protein 1A"/>
    <property type="match status" value="1"/>
</dbReference>
<dbReference type="Proteomes" id="UP000321440">
    <property type="component" value="Unassembled WGS sequence"/>
</dbReference>
<evidence type="ECO:0000256" key="12">
    <source>
        <dbReference type="ARBA" id="ARBA00023136"/>
    </source>
</evidence>
<keyword evidence="10" id="KW-0133">Cell shape</keyword>
<keyword evidence="17" id="KW-0812">Transmembrane</keyword>
<keyword evidence="17" id="KW-1133">Transmembrane helix</keyword>
<reference evidence="20 21" key="1">
    <citation type="submission" date="2019-07" db="EMBL/GenBank/DDBJ databases">
        <title>Whole genome shotgun sequence of Alkalibacillus haloalkaliphilus NBRC 103110.</title>
        <authorList>
            <person name="Hosoyama A."/>
            <person name="Uohara A."/>
            <person name="Ohji S."/>
            <person name="Ichikawa N."/>
        </authorList>
    </citation>
    <scope>NUCLEOTIDE SEQUENCE [LARGE SCALE GENOMIC DNA]</scope>
    <source>
        <strain evidence="20 21">NBRC 103110</strain>
    </source>
</reference>
<dbReference type="RefSeq" id="WP_146813300.1">
    <property type="nucleotide sequence ID" value="NZ_BJYA01000001.1"/>
</dbReference>
<dbReference type="InterPro" id="IPR050396">
    <property type="entry name" value="Glycosyltr_51/Transpeptidase"/>
</dbReference>
<evidence type="ECO:0000259" key="18">
    <source>
        <dbReference type="Pfam" id="PF00905"/>
    </source>
</evidence>
<dbReference type="GO" id="GO:0008360">
    <property type="term" value="P:regulation of cell shape"/>
    <property type="evidence" value="ECO:0007669"/>
    <property type="project" value="UniProtKB-KW"/>
</dbReference>
<evidence type="ECO:0000256" key="6">
    <source>
        <dbReference type="ARBA" id="ARBA00022670"/>
    </source>
</evidence>
<keyword evidence="12 17" id="KW-0472">Membrane</keyword>
<evidence type="ECO:0000256" key="10">
    <source>
        <dbReference type="ARBA" id="ARBA00022960"/>
    </source>
</evidence>
<dbReference type="EMBL" id="BJYA01000001">
    <property type="protein sequence ID" value="GEN44315.1"/>
    <property type="molecule type" value="Genomic_DNA"/>
</dbReference>
<dbReference type="SUPFAM" id="SSF53955">
    <property type="entry name" value="Lysozyme-like"/>
    <property type="match status" value="1"/>
</dbReference>
<evidence type="ECO:0000256" key="15">
    <source>
        <dbReference type="ARBA" id="ARBA00034000"/>
    </source>
</evidence>
<keyword evidence="6" id="KW-0645">Protease</keyword>
<evidence type="ECO:0000256" key="16">
    <source>
        <dbReference type="ARBA" id="ARBA00049902"/>
    </source>
</evidence>
<comment type="caution">
    <text evidence="20">The sequence shown here is derived from an EMBL/GenBank/DDBJ whole genome shotgun (WGS) entry which is preliminary data.</text>
</comment>
<dbReference type="GO" id="GO:0005886">
    <property type="term" value="C:plasma membrane"/>
    <property type="evidence" value="ECO:0007669"/>
    <property type="project" value="UniProtKB-SubCell"/>
</dbReference>
<dbReference type="NCBIfam" id="TIGR02074">
    <property type="entry name" value="PBP_1a_fam"/>
    <property type="match status" value="1"/>
</dbReference>
<keyword evidence="8" id="KW-0808">Transferase</keyword>
<comment type="catalytic activity">
    <reaction evidence="15">
        <text>Preferential cleavage: (Ac)2-L-Lys-D-Ala-|-D-Ala. Also transpeptidation of peptidyl-alanyl moieties that are N-acyl substituents of D-alanine.</text>
        <dbReference type="EC" id="3.4.16.4"/>
    </reaction>
</comment>
<dbReference type="InterPro" id="IPR001264">
    <property type="entry name" value="Glyco_trans_51"/>
</dbReference>
<comment type="similarity">
    <text evidence="2">In the C-terminal section; belongs to the transpeptidase family.</text>
</comment>
<dbReference type="GO" id="GO:0030288">
    <property type="term" value="C:outer membrane-bounded periplasmic space"/>
    <property type="evidence" value="ECO:0007669"/>
    <property type="project" value="TreeGrafter"/>
</dbReference>